<gene>
    <name evidence="1" type="ORF">PoB_000901600</name>
</gene>
<evidence type="ECO:0000313" key="2">
    <source>
        <dbReference type="Proteomes" id="UP000735302"/>
    </source>
</evidence>
<dbReference type="Proteomes" id="UP000735302">
    <property type="component" value="Unassembled WGS sequence"/>
</dbReference>
<keyword evidence="2" id="KW-1185">Reference proteome</keyword>
<dbReference type="EMBL" id="BLXT01000992">
    <property type="protein sequence ID" value="GFN82510.1"/>
    <property type="molecule type" value="Genomic_DNA"/>
</dbReference>
<dbReference type="AlphaFoldDB" id="A0AAV3YJI2"/>
<reference evidence="1 2" key="1">
    <citation type="journal article" date="2021" name="Elife">
        <title>Chloroplast acquisition without the gene transfer in kleptoplastic sea slugs, Plakobranchus ocellatus.</title>
        <authorList>
            <person name="Maeda T."/>
            <person name="Takahashi S."/>
            <person name="Yoshida T."/>
            <person name="Shimamura S."/>
            <person name="Takaki Y."/>
            <person name="Nagai Y."/>
            <person name="Toyoda A."/>
            <person name="Suzuki Y."/>
            <person name="Arimoto A."/>
            <person name="Ishii H."/>
            <person name="Satoh N."/>
            <person name="Nishiyama T."/>
            <person name="Hasebe M."/>
            <person name="Maruyama T."/>
            <person name="Minagawa J."/>
            <person name="Obokata J."/>
            <person name="Shigenobu S."/>
        </authorList>
    </citation>
    <scope>NUCLEOTIDE SEQUENCE [LARGE SCALE GENOMIC DNA]</scope>
</reference>
<name>A0AAV3YJI2_9GAST</name>
<sequence>MTTIHTSYMLISSFGFYVQRVHNKVISGFQALRQAGVPVTGLEPATEESLQISGQVLYPICQLRSRFHRLRDDDVRSEISEVAGRAGSDSCVLTLSRACSE</sequence>
<evidence type="ECO:0000313" key="1">
    <source>
        <dbReference type="EMBL" id="GFN82510.1"/>
    </source>
</evidence>
<organism evidence="1 2">
    <name type="scientific">Plakobranchus ocellatus</name>
    <dbReference type="NCBI Taxonomy" id="259542"/>
    <lineage>
        <taxon>Eukaryota</taxon>
        <taxon>Metazoa</taxon>
        <taxon>Spiralia</taxon>
        <taxon>Lophotrochozoa</taxon>
        <taxon>Mollusca</taxon>
        <taxon>Gastropoda</taxon>
        <taxon>Heterobranchia</taxon>
        <taxon>Euthyneura</taxon>
        <taxon>Panpulmonata</taxon>
        <taxon>Sacoglossa</taxon>
        <taxon>Placobranchoidea</taxon>
        <taxon>Plakobranchidae</taxon>
        <taxon>Plakobranchus</taxon>
    </lineage>
</organism>
<protein>
    <submittedName>
        <fullName evidence="1">Uncharacterized protein</fullName>
    </submittedName>
</protein>
<comment type="caution">
    <text evidence="1">The sequence shown here is derived from an EMBL/GenBank/DDBJ whole genome shotgun (WGS) entry which is preliminary data.</text>
</comment>
<proteinExistence type="predicted"/>
<accession>A0AAV3YJI2</accession>